<dbReference type="EMBL" id="JAHLFW010000110">
    <property type="protein sequence ID" value="MBU3839214.1"/>
    <property type="molecule type" value="Genomic_DNA"/>
</dbReference>
<proteinExistence type="predicted"/>
<keyword evidence="1" id="KW-0812">Transmembrane</keyword>
<reference evidence="2" key="2">
    <citation type="submission" date="2021-04" db="EMBL/GenBank/DDBJ databases">
        <authorList>
            <person name="Gilroy R."/>
        </authorList>
    </citation>
    <scope>NUCLEOTIDE SEQUENCE</scope>
    <source>
        <strain evidence="2">G4-2901</strain>
    </source>
</reference>
<evidence type="ECO:0000313" key="2">
    <source>
        <dbReference type="EMBL" id="MBU3839214.1"/>
    </source>
</evidence>
<dbReference type="Proteomes" id="UP000783796">
    <property type="component" value="Unassembled WGS sequence"/>
</dbReference>
<accession>A0A948TE16</accession>
<name>A0A948TE16_9BACT</name>
<gene>
    <name evidence="2" type="ORF">H9777_13100</name>
</gene>
<dbReference type="Pfam" id="PF12669">
    <property type="entry name" value="FeoB_associated"/>
    <property type="match status" value="1"/>
</dbReference>
<feature type="transmembrane region" description="Helical" evidence="1">
    <location>
        <begin position="6"/>
        <end position="24"/>
    </location>
</feature>
<reference evidence="2" key="1">
    <citation type="journal article" date="2021" name="PeerJ">
        <title>Extensive microbial diversity within the chicken gut microbiome revealed by metagenomics and culture.</title>
        <authorList>
            <person name="Gilroy R."/>
            <person name="Ravi A."/>
            <person name="Getino M."/>
            <person name="Pursley I."/>
            <person name="Horton D.L."/>
            <person name="Alikhan N.F."/>
            <person name="Baker D."/>
            <person name="Gharbi K."/>
            <person name="Hall N."/>
            <person name="Watson M."/>
            <person name="Adriaenssens E.M."/>
            <person name="Foster-Nyarko E."/>
            <person name="Jarju S."/>
            <person name="Secka A."/>
            <person name="Antonio M."/>
            <person name="Oren A."/>
            <person name="Chaudhuri R.R."/>
            <person name="La Ragione R."/>
            <person name="Hildebrand F."/>
            <person name="Pallen M.J."/>
        </authorList>
    </citation>
    <scope>NUCLEOTIDE SEQUENCE</scope>
    <source>
        <strain evidence="2">G4-2901</strain>
    </source>
</reference>
<keyword evidence="1" id="KW-0472">Membrane</keyword>
<protein>
    <submittedName>
        <fullName evidence="2">FeoB-associated Cys-rich membrane protein</fullName>
    </submittedName>
</protein>
<evidence type="ECO:0000313" key="3">
    <source>
        <dbReference type="Proteomes" id="UP000783796"/>
    </source>
</evidence>
<comment type="caution">
    <text evidence="2">The sequence shown here is derived from an EMBL/GenBank/DDBJ whole genome shotgun (WGS) entry which is preliminary data.</text>
</comment>
<keyword evidence="1" id="KW-1133">Transmembrane helix</keyword>
<evidence type="ECO:0000256" key="1">
    <source>
        <dbReference type="SAM" id="Phobius"/>
    </source>
</evidence>
<dbReference type="AlphaFoldDB" id="A0A948TE16"/>
<sequence>MDIQTIIIYIIITICVAFIGLRIYKLLSGKGKPECGSCTGCTLKDTCKKK</sequence>
<organism evidence="2 3">
    <name type="scientific">Candidatus Phocaeicola faecigallinarum</name>
    <dbReference type="NCBI Taxonomy" id="2838732"/>
    <lineage>
        <taxon>Bacteria</taxon>
        <taxon>Pseudomonadati</taxon>
        <taxon>Bacteroidota</taxon>
        <taxon>Bacteroidia</taxon>
        <taxon>Bacteroidales</taxon>
        <taxon>Bacteroidaceae</taxon>
        <taxon>Phocaeicola</taxon>
    </lineage>
</organism>